<evidence type="ECO:0000256" key="4">
    <source>
        <dbReference type="ARBA" id="ARBA00016856"/>
    </source>
</evidence>
<evidence type="ECO:0000256" key="5">
    <source>
        <dbReference type="ARBA" id="ARBA00022448"/>
    </source>
</evidence>
<organism evidence="13 14">
    <name type="scientific">Hyaloperonospora arabidopsidis (strain Emoy2)</name>
    <name type="common">Downy mildew agent</name>
    <name type="synonym">Peronospora arabidopsidis</name>
    <dbReference type="NCBI Taxonomy" id="559515"/>
    <lineage>
        <taxon>Eukaryota</taxon>
        <taxon>Sar</taxon>
        <taxon>Stramenopiles</taxon>
        <taxon>Oomycota</taxon>
        <taxon>Peronosporomycetes</taxon>
        <taxon>Peronosporales</taxon>
        <taxon>Peronosporaceae</taxon>
        <taxon>Hyaloperonospora</taxon>
    </lineage>
</organism>
<evidence type="ECO:0000256" key="10">
    <source>
        <dbReference type="ARBA" id="ARBA00030834"/>
    </source>
</evidence>
<dbReference type="InterPro" id="IPR019385">
    <property type="entry name" value="PHAX_RNA-binding_domain"/>
</dbReference>
<reference evidence="14" key="1">
    <citation type="journal article" date="2010" name="Science">
        <title>Signatures of adaptation to obligate biotrophy in the Hyaloperonospora arabidopsidis genome.</title>
        <authorList>
            <person name="Baxter L."/>
            <person name="Tripathy S."/>
            <person name="Ishaque N."/>
            <person name="Boot N."/>
            <person name="Cabral A."/>
            <person name="Kemen E."/>
            <person name="Thines M."/>
            <person name="Ah-Fong A."/>
            <person name="Anderson R."/>
            <person name="Badejoko W."/>
            <person name="Bittner-Eddy P."/>
            <person name="Boore J.L."/>
            <person name="Chibucos M.C."/>
            <person name="Coates M."/>
            <person name="Dehal P."/>
            <person name="Delehaunty K."/>
            <person name="Dong S."/>
            <person name="Downton P."/>
            <person name="Dumas B."/>
            <person name="Fabro G."/>
            <person name="Fronick C."/>
            <person name="Fuerstenberg S.I."/>
            <person name="Fulton L."/>
            <person name="Gaulin E."/>
            <person name="Govers F."/>
            <person name="Hughes L."/>
            <person name="Humphray S."/>
            <person name="Jiang R.H."/>
            <person name="Judelson H."/>
            <person name="Kamoun S."/>
            <person name="Kyung K."/>
            <person name="Meijer H."/>
            <person name="Minx P."/>
            <person name="Morris P."/>
            <person name="Nelson J."/>
            <person name="Phuntumart V."/>
            <person name="Qutob D."/>
            <person name="Rehmany A."/>
            <person name="Rougon-Cardoso A."/>
            <person name="Ryden P."/>
            <person name="Torto-Alalibo T."/>
            <person name="Studholme D."/>
            <person name="Wang Y."/>
            <person name="Win J."/>
            <person name="Wood J."/>
            <person name="Clifton S.W."/>
            <person name="Rogers J."/>
            <person name="Van den Ackerveken G."/>
            <person name="Jones J.D."/>
            <person name="McDowell J.M."/>
            <person name="Beynon J."/>
            <person name="Tyler B.M."/>
        </authorList>
    </citation>
    <scope>NUCLEOTIDE SEQUENCE [LARGE SCALE GENOMIC DNA]</scope>
    <source>
        <strain evidence="14">Emoy2</strain>
    </source>
</reference>
<evidence type="ECO:0000256" key="2">
    <source>
        <dbReference type="ARBA" id="ARBA00004496"/>
    </source>
</evidence>
<keyword evidence="5" id="KW-0813">Transport</keyword>
<dbReference type="GO" id="GO:0005737">
    <property type="term" value="C:cytoplasm"/>
    <property type="evidence" value="ECO:0007669"/>
    <property type="project" value="UniProtKB-SubCell"/>
</dbReference>
<keyword evidence="14" id="KW-1185">Reference proteome</keyword>
<dbReference type="GO" id="GO:0015031">
    <property type="term" value="P:protein transport"/>
    <property type="evidence" value="ECO:0007669"/>
    <property type="project" value="UniProtKB-KW"/>
</dbReference>
<keyword evidence="8" id="KW-0653">Protein transport</keyword>
<comment type="similarity">
    <text evidence="3">Belongs to the PHAX family.</text>
</comment>
<name>M4BQU5_HYAAE</name>
<proteinExistence type="inferred from homology"/>
<dbReference type="VEuPathDB" id="FungiDB:HpaG808784"/>
<reference evidence="13" key="2">
    <citation type="submission" date="2015-06" db="UniProtKB">
        <authorList>
            <consortium name="EnsemblProtists"/>
        </authorList>
    </citation>
    <scope>IDENTIFICATION</scope>
    <source>
        <strain evidence="13">Emoy2</strain>
    </source>
</reference>
<dbReference type="OMA" id="HEYKPRR"/>
<dbReference type="STRING" id="559515.M4BQU5"/>
<dbReference type="AlphaFoldDB" id="M4BQU5"/>
<dbReference type="GO" id="GO:0006408">
    <property type="term" value="P:snRNA export from nucleus"/>
    <property type="evidence" value="ECO:0007669"/>
    <property type="project" value="InterPro"/>
</dbReference>
<evidence type="ECO:0000256" key="8">
    <source>
        <dbReference type="ARBA" id="ARBA00022927"/>
    </source>
</evidence>
<dbReference type="Proteomes" id="UP000011713">
    <property type="component" value="Unassembled WGS sequence"/>
</dbReference>
<evidence type="ECO:0000256" key="11">
    <source>
        <dbReference type="SAM" id="MobiDB-lite"/>
    </source>
</evidence>
<feature type="domain" description="Phosphorylated adapter RNA export protein RNA-binding" evidence="12">
    <location>
        <begin position="126"/>
        <end position="155"/>
    </location>
</feature>
<evidence type="ECO:0000256" key="7">
    <source>
        <dbReference type="ARBA" id="ARBA00022884"/>
    </source>
</evidence>
<dbReference type="InterPro" id="IPR038092">
    <property type="entry name" value="PHAX_RNA-binding_sf"/>
</dbReference>
<dbReference type="EnsemblProtists" id="HpaT808784">
    <property type="protein sequence ID" value="HpaP808784"/>
    <property type="gene ID" value="HpaG808784"/>
</dbReference>
<keyword evidence="6" id="KW-0963">Cytoplasm</keyword>
<accession>M4BQU5</accession>
<evidence type="ECO:0000256" key="3">
    <source>
        <dbReference type="ARBA" id="ARBA00006094"/>
    </source>
</evidence>
<dbReference type="InterPro" id="IPR039047">
    <property type="entry name" value="PHAX"/>
</dbReference>
<evidence type="ECO:0000259" key="12">
    <source>
        <dbReference type="Pfam" id="PF10258"/>
    </source>
</evidence>
<evidence type="ECO:0000256" key="6">
    <source>
        <dbReference type="ARBA" id="ARBA00022490"/>
    </source>
</evidence>
<evidence type="ECO:0000256" key="1">
    <source>
        <dbReference type="ARBA" id="ARBA00004123"/>
    </source>
</evidence>
<evidence type="ECO:0000256" key="9">
    <source>
        <dbReference type="ARBA" id="ARBA00023242"/>
    </source>
</evidence>
<evidence type="ECO:0000313" key="13">
    <source>
        <dbReference type="EnsemblProtists" id="HpaP808784"/>
    </source>
</evidence>
<dbReference type="eggNOG" id="KOG3948">
    <property type="taxonomic scope" value="Eukaryota"/>
</dbReference>
<keyword evidence="9" id="KW-0539">Nucleus</keyword>
<keyword evidence="7" id="KW-0694">RNA-binding</keyword>
<feature type="domain" description="Phosphorylated adapter RNA export protein RNA-binding" evidence="12">
    <location>
        <begin position="61"/>
        <end position="104"/>
    </location>
</feature>
<dbReference type="Gene3D" id="1.10.10.1440">
    <property type="entry name" value="PHAX RNA-binding domain"/>
    <property type="match status" value="1"/>
</dbReference>
<feature type="compositionally biased region" description="Basic residues" evidence="11">
    <location>
        <begin position="27"/>
        <end position="48"/>
    </location>
</feature>
<dbReference type="GO" id="GO:0003723">
    <property type="term" value="F:RNA binding"/>
    <property type="evidence" value="ECO:0007669"/>
    <property type="project" value="UniProtKB-KW"/>
</dbReference>
<dbReference type="InParanoid" id="M4BQU5"/>
<feature type="region of interest" description="Disordered" evidence="11">
    <location>
        <begin position="1"/>
        <end position="53"/>
    </location>
</feature>
<dbReference type="HOGENOM" id="CLU_096264_1_0_1"/>
<dbReference type="Pfam" id="PF10258">
    <property type="entry name" value="PHAX_RNA-bd"/>
    <property type="match status" value="2"/>
</dbReference>
<dbReference type="EMBL" id="JH598593">
    <property type="status" value="NOT_ANNOTATED_CDS"/>
    <property type="molecule type" value="Genomic_DNA"/>
</dbReference>
<dbReference type="GO" id="GO:0005634">
    <property type="term" value="C:nucleus"/>
    <property type="evidence" value="ECO:0007669"/>
    <property type="project" value="UniProtKB-SubCell"/>
</dbReference>
<dbReference type="PANTHER" id="PTHR13135">
    <property type="entry name" value="CYTOSOLIC RESINIFERATOXIN BINDING PROTEIN RBP-26"/>
    <property type="match status" value="1"/>
</dbReference>
<comment type="subcellular location">
    <subcellularLocation>
        <location evidence="2">Cytoplasm</location>
    </subcellularLocation>
    <subcellularLocation>
        <location evidence="1">Nucleus</location>
    </subcellularLocation>
</comment>
<evidence type="ECO:0000313" key="14">
    <source>
        <dbReference type="Proteomes" id="UP000011713"/>
    </source>
</evidence>
<protein>
    <recommendedName>
        <fullName evidence="4">Phosphorylated adapter RNA export protein</fullName>
    </recommendedName>
    <alternativeName>
        <fullName evidence="10">RNA U small nuclear RNA export adapter protein</fullName>
    </alternativeName>
</protein>
<dbReference type="PANTHER" id="PTHR13135:SF0">
    <property type="entry name" value="PHOSPHORYLATED ADAPTER RNA EXPORT PROTEIN"/>
    <property type="match status" value="1"/>
</dbReference>
<sequence length="247" mass="27853">MDAARLPQTCAPNAALPHEPQQQLERKKNHGKKPQSGHKSSSKRRRNYLKQPLTKDMPRMLSELLKEPKIALLHRVVKIVGPKISWQLLRETLRLEKDGGQSVDAAANSRPELLFVLDEGSRDCKLRRRTAGGVFFTLLKEKVSKETYRTIYEVEDRKKKEAKKRARGRHRQRMDKTLAALRFDDLTLAAQSANFGVPSVDEAQTCVTTSADSEVTAMTEDGEVVEYIAGQLRKCSDRNVGGSDMAR</sequence>